<evidence type="ECO:0000313" key="2">
    <source>
        <dbReference type="Proteomes" id="UP000789702"/>
    </source>
</evidence>
<reference evidence="1" key="1">
    <citation type="submission" date="2021-06" db="EMBL/GenBank/DDBJ databases">
        <authorList>
            <person name="Kallberg Y."/>
            <person name="Tangrot J."/>
            <person name="Rosling A."/>
        </authorList>
    </citation>
    <scope>NUCLEOTIDE SEQUENCE</scope>
    <source>
        <strain evidence="1">IL203A</strain>
    </source>
</reference>
<comment type="caution">
    <text evidence="1">The sequence shown here is derived from an EMBL/GenBank/DDBJ whole genome shotgun (WGS) entry which is preliminary data.</text>
</comment>
<protein>
    <submittedName>
        <fullName evidence="1">1383_t:CDS:1</fullName>
    </submittedName>
</protein>
<dbReference type="EMBL" id="CAJVPU010002508">
    <property type="protein sequence ID" value="CAG8502441.1"/>
    <property type="molecule type" value="Genomic_DNA"/>
</dbReference>
<evidence type="ECO:0000313" key="1">
    <source>
        <dbReference type="EMBL" id="CAG8502441.1"/>
    </source>
</evidence>
<name>A0ACA9L2K6_9GLOM</name>
<accession>A0ACA9L2K6</accession>
<dbReference type="Proteomes" id="UP000789702">
    <property type="component" value="Unassembled WGS sequence"/>
</dbReference>
<keyword evidence="2" id="KW-1185">Reference proteome</keyword>
<sequence length="1377" mass="157953">MSTKQLPTRRAKTIKKIIIDTDSSEGFSEGSDYAPNQPTKVDSDISEGSDYAPVLKEKKPSKKQQKKNKIIIDSDNSEGSDYAQKEQSKQQKKVTKPNQTDKEDSEGSDYAPKKKKQQSKQQKKITKTNQTNKENSDSDISDIAEASTSKTNPLHSGKTVEEIYQKKTQIEHILLRPDTYIGSVEFVTEKLWVYNSETDSMIYKDVTIVPGLYKIVDEILVNAADNKIRDPSMSTIKVKIDKEENLISIYNNGKGIPIEIHKDEKVYVPELIFGHLLTSSNYDDNEKKVTGGRNGYGAKLTNIFSTEFIVETTDTTAKKKYRQVFKDNMSVKQNPKLTSYSKKEEYTEITFKPDLAKFGLTELTDDIVALLKKRVFDMAGCVKNVKVFLNDEKIKIRNFKEYIQKYLPPPNPSEDSTTKQPDVIHEQVNERWEVGFTPSQEGQFQQVSFVNSIATTKGGTHVNHVVDQLVTRIMETVKKKQKDAKLKPFQIKNHISLYINCLIENPSFTSQTKEFMSLKEKSFGSSCTLSENFINKILKSVIITDIIEEVKQKQDRELKKTDGAKKSNVLSIEKLEDAGNAGGKYAQNCTLILTEGDSAKSLAVAGISVVGRKNFGVFPLRGKLLNVRDASHSSIMSNEEIQNIKKILGLQHNKQYTSTKDLRYGHLMIMTDQDYDGSHIKGLIINLLDHFYPSLLKIPDFLREFITPIVKCTNNRTKEVISFYTIPEYEQWKSLNHDGKGWTIKYYKGLGTSEARDAKEYFSDLPTHMKPFRELQQDERSLIDMAFNKKKADARKEWLRTYQPGTFMDHSVDEITITDFINKELILFSMADNARSIPSVIDGFKPGQRKVMYGCFKRNLNKEVKVAQLAGYISEHSAYHHGEQSLTSTIIGLAYDFVGSNNINLLQPRGTFGTRAQGGKDAASARYINTALQPITRLIFHKSDDNLLKYLNDDGQWIEPEWYCPIIPMVLVNGSEGIGTGWSSYIPNYNPMDLVKNILRLMEGKEQEPMHPWYRGFKGEIKPLEKDKYTNNGVIERVSPTEIKITELPVRTWTQNYKKDLIDKFMGFISKFDEEHKSHTVEFHISLKDELADLSDEELAKKFKIISTIPISNMVCFDPEGRLKKYQTPEDILQEFYHVRLDLYSKRKDYLIDELRHECLKLANKVRFINMKIKHELEFEGLRKKSIIELLEANGFDKVHKRSIIRRGLEETNEADEEDSNDSGYNYLMSTPAWAFSKEESERINSLKNEKEIELRILEAKPPKEFWKDDLKAFEEQWNKDLAEFEENMNTGGVVKKNKKRVTKPKTTEVKQKAKSKSAQEKSEQEPKSIKDYFNSKADDVFEVDDQSDVEMVDLPKPKRKKAFDLNEGPRSKLTKV</sequence>
<proteinExistence type="predicted"/>
<gene>
    <name evidence="1" type="ORF">DHETER_LOCUS3070</name>
</gene>
<organism evidence="1 2">
    <name type="scientific">Dentiscutata heterogama</name>
    <dbReference type="NCBI Taxonomy" id="1316150"/>
    <lineage>
        <taxon>Eukaryota</taxon>
        <taxon>Fungi</taxon>
        <taxon>Fungi incertae sedis</taxon>
        <taxon>Mucoromycota</taxon>
        <taxon>Glomeromycotina</taxon>
        <taxon>Glomeromycetes</taxon>
        <taxon>Diversisporales</taxon>
        <taxon>Gigasporaceae</taxon>
        <taxon>Dentiscutata</taxon>
    </lineage>
</organism>